<name>A0A433QGB8_9FUNG</name>
<keyword evidence="3 6" id="KW-0812">Transmembrane</keyword>
<dbReference type="AlphaFoldDB" id="A0A433QGB8"/>
<keyword evidence="8" id="KW-1185">Reference proteome</keyword>
<organism evidence="7 8">
    <name type="scientific">Jimgerdemannia flammicorona</name>
    <dbReference type="NCBI Taxonomy" id="994334"/>
    <lineage>
        <taxon>Eukaryota</taxon>
        <taxon>Fungi</taxon>
        <taxon>Fungi incertae sedis</taxon>
        <taxon>Mucoromycota</taxon>
        <taxon>Mucoromycotina</taxon>
        <taxon>Endogonomycetes</taxon>
        <taxon>Endogonales</taxon>
        <taxon>Endogonaceae</taxon>
        <taxon>Jimgerdemannia</taxon>
    </lineage>
</organism>
<feature type="transmembrane region" description="Helical" evidence="6">
    <location>
        <begin position="307"/>
        <end position="330"/>
    </location>
</feature>
<feature type="transmembrane region" description="Helical" evidence="6">
    <location>
        <begin position="270"/>
        <end position="295"/>
    </location>
</feature>
<evidence type="ECO:0000313" key="8">
    <source>
        <dbReference type="Proteomes" id="UP000274822"/>
    </source>
</evidence>
<comment type="caution">
    <text evidence="7">The sequence shown here is derived from an EMBL/GenBank/DDBJ whole genome shotgun (WGS) entry which is preliminary data.</text>
</comment>
<dbReference type="GO" id="GO:0005886">
    <property type="term" value="C:plasma membrane"/>
    <property type="evidence" value="ECO:0007669"/>
    <property type="project" value="TreeGrafter"/>
</dbReference>
<dbReference type="Proteomes" id="UP000274822">
    <property type="component" value="Unassembled WGS sequence"/>
</dbReference>
<gene>
    <name evidence="7" type="ORF">BC938DRAFT_481407</name>
</gene>
<feature type="transmembrane region" description="Helical" evidence="6">
    <location>
        <begin position="219"/>
        <end position="238"/>
    </location>
</feature>
<evidence type="ECO:0000256" key="3">
    <source>
        <dbReference type="ARBA" id="ARBA00022692"/>
    </source>
</evidence>
<dbReference type="InterPro" id="IPR011701">
    <property type="entry name" value="MFS"/>
</dbReference>
<feature type="transmembrane region" description="Helical" evidence="6">
    <location>
        <begin position="179"/>
        <end position="199"/>
    </location>
</feature>
<evidence type="ECO:0000256" key="2">
    <source>
        <dbReference type="ARBA" id="ARBA00022448"/>
    </source>
</evidence>
<comment type="subcellular location">
    <subcellularLocation>
        <location evidence="1">Endomembrane system</location>
        <topology evidence="1">Multi-pass membrane protein</topology>
    </subcellularLocation>
</comment>
<feature type="transmembrane region" description="Helical" evidence="6">
    <location>
        <begin position="111"/>
        <end position="133"/>
    </location>
</feature>
<keyword evidence="4 6" id="KW-1133">Transmembrane helix</keyword>
<evidence type="ECO:0000256" key="6">
    <source>
        <dbReference type="SAM" id="Phobius"/>
    </source>
</evidence>
<reference evidence="7 8" key="1">
    <citation type="journal article" date="2018" name="New Phytol.">
        <title>Phylogenomics of Endogonaceae and evolution of mycorrhizas within Mucoromycota.</title>
        <authorList>
            <person name="Chang Y."/>
            <person name="Desiro A."/>
            <person name="Na H."/>
            <person name="Sandor L."/>
            <person name="Lipzen A."/>
            <person name="Clum A."/>
            <person name="Barry K."/>
            <person name="Grigoriev I.V."/>
            <person name="Martin F.M."/>
            <person name="Stajich J.E."/>
            <person name="Smith M.E."/>
            <person name="Bonito G."/>
            <person name="Spatafora J.W."/>
        </authorList>
    </citation>
    <scope>NUCLEOTIDE SEQUENCE [LARGE SCALE GENOMIC DNA]</scope>
    <source>
        <strain evidence="7 8">AD002</strain>
    </source>
</reference>
<sequence>MGIGGAGMHIRYGERCVYRYCTPPKQVQIFKSEHWLTFRYLSFHSAINIFATFSSLVGPVIGGSLTDYLSWRWTFYVNVPLVIIAGCVVYFHLNIPKPQGSLIEKLKRIDYVGSTLALGFSILLLLGLNWGGFEYTWSSPQVVSCLTLAVVFVVLLIFWEIKQAIEPLIPMGLFRNRTLMSVFSLNVFFGMVFYQVGWFCPYYFQVVRGDDATTSGLRTLPAVIIGMIVSFGNGWLISHLNSYRPFLWCGASVLLVNAGLLSMLDETSSWGLVYTLVTLNSCAVNIMVGATIIAVQAAADNSSVAIVTGLCSFFRIMGGAIGLATGGAVLNNSLLAILPSLIPTELVTKSIQSVEFVRMGLMPDIQAKAVHGYVLALRNVWLECTTMAGISLGLSMFVQHYSLRRKATTTVGKKAEVPAPGDVVELEIDAKEVTNEKVEQKE</sequence>
<protein>
    <submittedName>
        <fullName evidence="7">Major facilitator superfamily domain-containing protein</fullName>
    </submittedName>
</protein>
<dbReference type="Gene3D" id="1.20.1250.20">
    <property type="entry name" value="MFS general substrate transporter like domains"/>
    <property type="match status" value="1"/>
</dbReference>
<dbReference type="PANTHER" id="PTHR23501:SF191">
    <property type="entry name" value="VACUOLAR BASIC AMINO ACID TRANSPORTER 4"/>
    <property type="match status" value="1"/>
</dbReference>
<proteinExistence type="predicted"/>
<feature type="transmembrane region" description="Helical" evidence="6">
    <location>
        <begin position="73"/>
        <end position="91"/>
    </location>
</feature>
<feature type="transmembrane region" description="Helical" evidence="6">
    <location>
        <begin position="40"/>
        <end position="61"/>
    </location>
</feature>
<dbReference type="PANTHER" id="PTHR23501">
    <property type="entry name" value="MAJOR FACILITATOR SUPERFAMILY"/>
    <property type="match status" value="1"/>
</dbReference>
<evidence type="ECO:0000256" key="5">
    <source>
        <dbReference type="ARBA" id="ARBA00023136"/>
    </source>
</evidence>
<keyword evidence="2" id="KW-0813">Transport</keyword>
<feature type="transmembrane region" description="Helical" evidence="6">
    <location>
        <begin position="139"/>
        <end position="159"/>
    </location>
</feature>
<dbReference type="GO" id="GO:0022857">
    <property type="term" value="F:transmembrane transporter activity"/>
    <property type="evidence" value="ECO:0007669"/>
    <property type="project" value="InterPro"/>
</dbReference>
<evidence type="ECO:0000256" key="1">
    <source>
        <dbReference type="ARBA" id="ARBA00004127"/>
    </source>
</evidence>
<dbReference type="SUPFAM" id="SSF103473">
    <property type="entry name" value="MFS general substrate transporter"/>
    <property type="match status" value="1"/>
</dbReference>
<feature type="transmembrane region" description="Helical" evidence="6">
    <location>
        <begin position="245"/>
        <end position="264"/>
    </location>
</feature>
<feature type="transmembrane region" description="Helical" evidence="6">
    <location>
        <begin position="380"/>
        <end position="398"/>
    </location>
</feature>
<accession>A0A433QGB8</accession>
<evidence type="ECO:0000313" key="7">
    <source>
        <dbReference type="EMBL" id="RUS28819.1"/>
    </source>
</evidence>
<dbReference type="EMBL" id="RBNJ01006076">
    <property type="protein sequence ID" value="RUS28819.1"/>
    <property type="molecule type" value="Genomic_DNA"/>
</dbReference>
<dbReference type="GO" id="GO:0012505">
    <property type="term" value="C:endomembrane system"/>
    <property type="evidence" value="ECO:0007669"/>
    <property type="project" value="UniProtKB-SubCell"/>
</dbReference>
<dbReference type="Pfam" id="PF07690">
    <property type="entry name" value="MFS_1"/>
    <property type="match status" value="1"/>
</dbReference>
<dbReference type="InterPro" id="IPR036259">
    <property type="entry name" value="MFS_trans_sf"/>
</dbReference>
<keyword evidence="5 6" id="KW-0472">Membrane</keyword>
<dbReference type="Gene3D" id="1.20.1720.10">
    <property type="entry name" value="Multidrug resistance protein D"/>
    <property type="match status" value="1"/>
</dbReference>
<evidence type="ECO:0000256" key="4">
    <source>
        <dbReference type="ARBA" id="ARBA00022989"/>
    </source>
</evidence>